<evidence type="ECO:0000313" key="1">
    <source>
        <dbReference type="EMBL" id="CAE0438680.1"/>
    </source>
</evidence>
<protein>
    <recommendedName>
        <fullName evidence="2">GST C-terminal domain-containing protein</fullName>
    </recommendedName>
</protein>
<dbReference type="AlphaFoldDB" id="A0A7S3PHL0"/>
<dbReference type="SUPFAM" id="SSF47616">
    <property type="entry name" value="GST C-terminal domain-like"/>
    <property type="match status" value="1"/>
</dbReference>
<gene>
    <name evidence="1" type="ORF">ASTO00021_LOCUS8907</name>
</gene>
<organism evidence="1">
    <name type="scientific">Aplanochytrium stocchinoi</name>
    <dbReference type="NCBI Taxonomy" id="215587"/>
    <lineage>
        <taxon>Eukaryota</taxon>
        <taxon>Sar</taxon>
        <taxon>Stramenopiles</taxon>
        <taxon>Bigyra</taxon>
        <taxon>Labyrinthulomycetes</taxon>
        <taxon>Thraustochytrida</taxon>
        <taxon>Thraustochytriidae</taxon>
        <taxon>Aplanochytrium</taxon>
    </lineage>
</organism>
<evidence type="ECO:0008006" key="2">
    <source>
        <dbReference type="Google" id="ProtNLM"/>
    </source>
</evidence>
<dbReference type="InterPro" id="IPR036282">
    <property type="entry name" value="Glutathione-S-Trfase_C_sf"/>
</dbReference>
<reference evidence="1" key="1">
    <citation type="submission" date="2021-01" db="EMBL/GenBank/DDBJ databases">
        <authorList>
            <person name="Corre E."/>
            <person name="Pelletier E."/>
            <person name="Niang G."/>
            <person name="Scheremetjew M."/>
            <person name="Finn R."/>
            <person name="Kale V."/>
            <person name="Holt S."/>
            <person name="Cochrane G."/>
            <person name="Meng A."/>
            <person name="Brown T."/>
            <person name="Cohen L."/>
        </authorList>
    </citation>
    <scope>NUCLEOTIDE SEQUENCE</scope>
    <source>
        <strain evidence="1">GSBS06</strain>
    </source>
</reference>
<dbReference type="EMBL" id="HBIN01011864">
    <property type="protein sequence ID" value="CAE0438680.1"/>
    <property type="molecule type" value="Transcribed_RNA"/>
</dbReference>
<proteinExistence type="predicted"/>
<sequence length="151" mass="17443">MFTHGNLQFNDADHATEYILHQLNPSRKLIFDSERGDYLKSNCLQRVKMFRRFSKELTANLEKFSHAEDLKLELEAIENMLQSCKYKYLSSSKNIGLVDCIVFPVLNFLFDANSKATASLSLVEAYKSRMEKNAIVQGTLVNLRKYIVCTY</sequence>
<name>A0A7S3PHL0_9STRA</name>
<dbReference type="Gene3D" id="1.20.1050.10">
    <property type="match status" value="1"/>
</dbReference>
<accession>A0A7S3PHL0</accession>